<keyword evidence="3" id="KW-1185">Reference proteome</keyword>
<gene>
    <name evidence="2" type="primary">Necator_chrII.g7131</name>
    <name evidence="2" type="ORF">RB195_019338</name>
</gene>
<organism evidence="2 3">
    <name type="scientific">Necator americanus</name>
    <name type="common">Human hookworm</name>
    <dbReference type="NCBI Taxonomy" id="51031"/>
    <lineage>
        <taxon>Eukaryota</taxon>
        <taxon>Metazoa</taxon>
        <taxon>Ecdysozoa</taxon>
        <taxon>Nematoda</taxon>
        <taxon>Chromadorea</taxon>
        <taxon>Rhabditida</taxon>
        <taxon>Rhabditina</taxon>
        <taxon>Rhabditomorpha</taxon>
        <taxon>Strongyloidea</taxon>
        <taxon>Ancylostomatidae</taxon>
        <taxon>Bunostominae</taxon>
        <taxon>Necator</taxon>
    </lineage>
</organism>
<accession>A0ABR1CFY5</accession>
<feature type="region of interest" description="Disordered" evidence="1">
    <location>
        <begin position="80"/>
        <end position="119"/>
    </location>
</feature>
<feature type="compositionally biased region" description="Acidic residues" evidence="1">
    <location>
        <begin position="409"/>
        <end position="421"/>
    </location>
</feature>
<name>A0ABR1CFY5_NECAM</name>
<protein>
    <recommendedName>
        <fullName evidence="4">FLYWCH-type domain-containing protein</fullName>
    </recommendedName>
</protein>
<dbReference type="Proteomes" id="UP001303046">
    <property type="component" value="Unassembled WGS sequence"/>
</dbReference>
<sequence length="432" mass="47726">MVEFALATSKQHTLGHVLMFTRQRIPVMAIAEDNALSSLHQFLAATQPLQSLQRSPEKVPTMDDIMHTVLQQLPAFTYPTPVDAKPAGSSDSDTPRNQSPNSEGAAEAQAALGGKEPRPYRQEPWHECFTTVNKKEFDALIYSLYVMARDDKKLDGYEYYECINRLQSKCRYRVRARRMNEFIIVEERGAHNHAMEPVGTPGTHAGLPKTLREIVDKSFYEDWPNATRQEKLEEEVRRLGLPHNPRLGRQVDNRIAYLRRVKNLNEMKKIQDQAAPLINDEFMGDGEVKANGLGAAVQDKAPTPTGTSTMRGPSELLQLMMQGGQIPELNAETQAQLMALMMGGTTPTIDEQSGGAEQAIPASSAITQFPAMQPTLPPLMNPFLHGSASMPNLFPSVGTTIDSSAATEDSVDMEDDDDSTADGECLQIDADQ</sequence>
<reference evidence="2 3" key="1">
    <citation type="submission" date="2023-08" db="EMBL/GenBank/DDBJ databases">
        <title>A Necator americanus chromosomal reference genome.</title>
        <authorList>
            <person name="Ilik V."/>
            <person name="Petrzelkova K.J."/>
            <person name="Pardy F."/>
            <person name="Fuh T."/>
            <person name="Niatou-Singa F.S."/>
            <person name="Gouil Q."/>
            <person name="Baker L."/>
            <person name="Ritchie M.E."/>
            <person name="Jex A.R."/>
            <person name="Gazzola D."/>
            <person name="Li H."/>
            <person name="Toshio Fujiwara R."/>
            <person name="Zhan B."/>
            <person name="Aroian R.V."/>
            <person name="Pafco B."/>
            <person name="Schwarz E.M."/>
        </authorList>
    </citation>
    <scope>NUCLEOTIDE SEQUENCE [LARGE SCALE GENOMIC DNA]</scope>
    <source>
        <strain evidence="2 3">Aroian</strain>
        <tissue evidence="2">Whole animal</tissue>
    </source>
</reference>
<evidence type="ECO:0000256" key="1">
    <source>
        <dbReference type="SAM" id="MobiDB-lite"/>
    </source>
</evidence>
<feature type="compositionally biased region" description="Polar residues" evidence="1">
    <location>
        <begin position="89"/>
        <end position="102"/>
    </location>
</feature>
<comment type="caution">
    <text evidence="2">The sequence shown here is derived from an EMBL/GenBank/DDBJ whole genome shotgun (WGS) entry which is preliminary data.</text>
</comment>
<proteinExistence type="predicted"/>
<evidence type="ECO:0000313" key="2">
    <source>
        <dbReference type="EMBL" id="KAK6736583.1"/>
    </source>
</evidence>
<evidence type="ECO:0008006" key="4">
    <source>
        <dbReference type="Google" id="ProtNLM"/>
    </source>
</evidence>
<feature type="compositionally biased region" description="Low complexity" evidence="1">
    <location>
        <begin position="103"/>
        <end position="114"/>
    </location>
</feature>
<feature type="region of interest" description="Disordered" evidence="1">
    <location>
        <begin position="399"/>
        <end position="432"/>
    </location>
</feature>
<dbReference type="EMBL" id="JAVFWL010000002">
    <property type="protein sequence ID" value="KAK6736583.1"/>
    <property type="molecule type" value="Genomic_DNA"/>
</dbReference>
<evidence type="ECO:0000313" key="3">
    <source>
        <dbReference type="Proteomes" id="UP001303046"/>
    </source>
</evidence>